<dbReference type="OrthoDB" id="17907at2759"/>
<accession>A0A1R1XXI2</accession>
<dbReference type="GO" id="GO:0005634">
    <property type="term" value="C:nucleus"/>
    <property type="evidence" value="ECO:0007669"/>
    <property type="project" value="TreeGrafter"/>
</dbReference>
<dbReference type="AlphaFoldDB" id="A0A1R1XXI2"/>
<organism evidence="3 4">
    <name type="scientific">Smittium culicis</name>
    <dbReference type="NCBI Taxonomy" id="133412"/>
    <lineage>
        <taxon>Eukaryota</taxon>
        <taxon>Fungi</taxon>
        <taxon>Fungi incertae sedis</taxon>
        <taxon>Zoopagomycota</taxon>
        <taxon>Kickxellomycotina</taxon>
        <taxon>Harpellomycetes</taxon>
        <taxon>Harpellales</taxon>
        <taxon>Legeriomycetaceae</taxon>
        <taxon>Smittium</taxon>
    </lineage>
</organism>
<gene>
    <name evidence="3" type="ORF">AYI70_g4770</name>
</gene>
<protein>
    <submittedName>
        <fullName evidence="3">Proteasome activator complex subunit 4</fullName>
    </submittedName>
</protein>
<evidence type="ECO:0000259" key="2">
    <source>
        <dbReference type="Pfam" id="PF23096"/>
    </source>
</evidence>
<evidence type="ECO:0000313" key="4">
    <source>
        <dbReference type="Proteomes" id="UP000187283"/>
    </source>
</evidence>
<dbReference type="Pfam" id="PF23096">
    <property type="entry name" value="HEAT_PSME4"/>
    <property type="match status" value="1"/>
</dbReference>
<dbReference type="InterPro" id="IPR035309">
    <property type="entry name" value="PSME4"/>
</dbReference>
<dbReference type="GO" id="GO:0000502">
    <property type="term" value="C:proteasome complex"/>
    <property type="evidence" value="ECO:0007669"/>
    <property type="project" value="UniProtKB-KW"/>
</dbReference>
<dbReference type="STRING" id="133412.A0A1R1XXI2"/>
<dbReference type="InterPro" id="IPR055455">
    <property type="entry name" value="HEAT_PSME4"/>
</dbReference>
<dbReference type="GO" id="GO:0016504">
    <property type="term" value="F:peptidase activator activity"/>
    <property type="evidence" value="ECO:0007669"/>
    <property type="project" value="InterPro"/>
</dbReference>
<dbReference type="InterPro" id="IPR016024">
    <property type="entry name" value="ARM-type_fold"/>
</dbReference>
<dbReference type="GO" id="GO:0005829">
    <property type="term" value="C:cytosol"/>
    <property type="evidence" value="ECO:0007669"/>
    <property type="project" value="TreeGrafter"/>
</dbReference>
<comment type="caution">
    <text evidence="3">The sequence shown here is derived from an EMBL/GenBank/DDBJ whole genome shotgun (WGS) entry which is preliminary data.</text>
</comment>
<sequence>MLSRLLSNEIIEDDFVSGFKILKANSIEKLSSIPLDQSNVIKYDAINIEKSSFYNSAFKFVESKDINSLTSYFHFEKLYVTQDSLATASRFDLYLDDTLAYDLVWPKSIKASFPFDNSHSFALEKSKYSYIMSAISEELYFPSWWNSIIDFELSQSNAVEKFSIYSAEAFKTIFSIVGPNSFFAATKRISKLSEDIDNQTAQKILSEIISGWLGSLKYWNYLDSERAWNFVIPILKTVFRDIKIENYHMWESSLTYGMRFSDPLRFKPIFKLILDRDLSKELVIDFGMNLMTVVRLAKTFLTCFSWRAVPIVSPLIYYILNTYDMSNKLIRDSIGSLIQSTISAAEYKGFILTENSFGISNIVDCNQNRDPNNSPSNVCIKISLDNELSLLVMKLKESMSTSSISSFFNHENSSQSVERDVYAELKIKTEGKLSNSDLPIDKVMDYLGSENDHTRNSASHMLKSMVYYLSDSILSNMIQRFVSNIESLSFPKYKRLKSAQTDSRAKLCDSEFNEKLLHKHSSVIGLSCLILAYPSSIPEWMPNVLIVLISCISDPSPISSTVVKTFSEFRKTHLDTWHIDRKKFTSDQLETLSDVLVSPSYYV</sequence>
<keyword evidence="4" id="KW-1185">Reference proteome</keyword>
<dbReference type="GO" id="GO:0010499">
    <property type="term" value="P:proteasomal ubiquitin-independent protein catabolic process"/>
    <property type="evidence" value="ECO:0007669"/>
    <property type="project" value="TreeGrafter"/>
</dbReference>
<keyword evidence="3" id="KW-0647">Proteasome</keyword>
<dbReference type="PANTHER" id="PTHR32170:SF3">
    <property type="entry name" value="PROTEASOME ACTIVATOR COMPLEX SUBUNIT 4"/>
    <property type="match status" value="1"/>
</dbReference>
<dbReference type="PANTHER" id="PTHR32170">
    <property type="entry name" value="PROTEASOME ACTIVATOR COMPLEX SUBUNIT 4"/>
    <property type="match status" value="1"/>
</dbReference>
<dbReference type="EMBL" id="LSSN01001502">
    <property type="protein sequence ID" value="OMJ19391.1"/>
    <property type="molecule type" value="Genomic_DNA"/>
</dbReference>
<evidence type="ECO:0000313" key="3">
    <source>
        <dbReference type="EMBL" id="OMJ19391.1"/>
    </source>
</evidence>
<dbReference type="Pfam" id="PF11919">
    <property type="entry name" value="PSME4_C"/>
    <property type="match status" value="1"/>
</dbReference>
<dbReference type="InterPro" id="IPR021843">
    <property type="entry name" value="PSME4_C"/>
</dbReference>
<feature type="domain" description="Proteasome activator complex subunit 4-like HEAT repeat-like" evidence="2">
    <location>
        <begin position="104"/>
        <end position="278"/>
    </location>
</feature>
<evidence type="ECO:0000259" key="1">
    <source>
        <dbReference type="Pfam" id="PF11919"/>
    </source>
</evidence>
<name>A0A1R1XXI2_9FUNG</name>
<dbReference type="Proteomes" id="UP000187283">
    <property type="component" value="Unassembled WGS sequence"/>
</dbReference>
<dbReference type="SUPFAM" id="SSF48371">
    <property type="entry name" value="ARM repeat"/>
    <property type="match status" value="1"/>
</dbReference>
<dbReference type="GO" id="GO:0070628">
    <property type="term" value="F:proteasome binding"/>
    <property type="evidence" value="ECO:0007669"/>
    <property type="project" value="InterPro"/>
</dbReference>
<feature type="domain" description="Proteasome activator complex subunit 4 C-terminal" evidence="1">
    <location>
        <begin position="518"/>
        <end position="603"/>
    </location>
</feature>
<reference evidence="3 4" key="1">
    <citation type="submission" date="2017-01" db="EMBL/GenBank/DDBJ databases">
        <authorList>
            <person name="Mah S.A."/>
            <person name="Swanson W.J."/>
            <person name="Moy G.W."/>
            <person name="Vacquier V.D."/>
        </authorList>
    </citation>
    <scope>NUCLEOTIDE SEQUENCE [LARGE SCALE GENOMIC DNA]</scope>
    <source>
        <strain evidence="3 4">GSMNP</strain>
    </source>
</reference>
<proteinExistence type="predicted"/>